<dbReference type="EMBL" id="MU006320">
    <property type="protein sequence ID" value="KAF2848084.1"/>
    <property type="molecule type" value="Genomic_DNA"/>
</dbReference>
<dbReference type="CDD" id="cd00067">
    <property type="entry name" value="GAL4"/>
    <property type="match status" value="1"/>
</dbReference>
<feature type="compositionally biased region" description="Low complexity" evidence="2">
    <location>
        <begin position="186"/>
        <end position="197"/>
    </location>
</feature>
<feature type="region of interest" description="Disordered" evidence="2">
    <location>
        <begin position="523"/>
        <end position="543"/>
    </location>
</feature>
<sequence>MDEDPRQALAIFSNDSTIRVEPDSHLETPVYTGRRRQKRSCDQCRRGKRACDAGHRSGFPRQACANCRRKKQPCTFHWLDTTTATPHNGTGPRQRNPSLRSSNSEETSATVWHHDGKSLHDLPLVQDASFSRYPNSGATPHQTAGSVDTSTIHDLDGYSINPETPPHHAPPKRTSAPPQPRKNRRPSTSTTSNPSFRRYTRRETTADSSLLADETLGQTTSRVSMTTSLLRIYHDSMENALSCWLTEHNCPYTMLIQRKIAPSAGPKNIAREWGSSWSNRMFDRVIRLDRAYTSLRKQSLTATQERTVSKALNMAVMTFASQWAQAGDRSRSSRPAVHTAETGSATGAFPQSNEFERSMQESLWHQTCQLLHQAASIDSFRVVFALIIFSLAQKPLDTAQYTLRTDDSKMKYEDFQTIVQDEEAPLFLEIACRQVLSQRRKLERLERCGALAAEHGGTSKDPLDKQDRATFNLLYWLAVMFDTLSAAMFQRAVVVGDDDCELPHLDSDLCHEHHHSVHELDISPATSTSDLPSPEHIAPASDAAHAQTSEIPELWGELFIRNARSRSDHEVARWPCSYDLAASTLSHAAPVKVLLFRRVSHLQALVSRKACASRIESALKSAFDVYNHWNRIYNPFITDCIKYHDELPPRVQSWYTLLAGHWHLATFLLSDLLLEIDSTRLSGPSARAARRTSNLISTLRRHNALAVADLSRSSVRGASLREAQDFHFALNQAALLTEPWTVVFVRSLCRAGYILAQIALANHSEQEAGHARRRCGDCIEGLWSLGRKSDMAFLAARFLSDVLGQEGEVGTALAPDDILSQMAGSGQEIMMDQDDMDTSAIADIEAGIMGGYAEFESNMNTVDSFQSWASFDDVGSSVLGSWLPETAAFNMEPGLGYDSSPLVDIALQQQLWSY</sequence>
<dbReference type="GO" id="GO:0000981">
    <property type="term" value="F:DNA-binding transcription factor activity, RNA polymerase II-specific"/>
    <property type="evidence" value="ECO:0007669"/>
    <property type="project" value="InterPro"/>
</dbReference>
<dbReference type="PROSITE" id="PS50048">
    <property type="entry name" value="ZN2_CY6_FUNGAL_2"/>
    <property type="match status" value="1"/>
</dbReference>
<feature type="region of interest" description="Disordered" evidence="2">
    <location>
        <begin position="130"/>
        <end position="213"/>
    </location>
</feature>
<dbReference type="SMART" id="SM00066">
    <property type="entry name" value="GAL4"/>
    <property type="match status" value="1"/>
</dbReference>
<proteinExistence type="predicted"/>
<gene>
    <name evidence="4" type="ORF">T440DRAFT_470431</name>
</gene>
<keyword evidence="5" id="KW-1185">Reference proteome</keyword>
<protein>
    <recommendedName>
        <fullName evidence="3">Zn(2)-C6 fungal-type domain-containing protein</fullName>
    </recommendedName>
</protein>
<evidence type="ECO:0000259" key="3">
    <source>
        <dbReference type="PROSITE" id="PS50048"/>
    </source>
</evidence>
<feature type="region of interest" description="Disordered" evidence="2">
    <location>
        <begin position="81"/>
        <end position="117"/>
    </location>
</feature>
<evidence type="ECO:0000256" key="1">
    <source>
        <dbReference type="ARBA" id="ARBA00023242"/>
    </source>
</evidence>
<dbReference type="Gene3D" id="4.10.240.10">
    <property type="entry name" value="Zn(2)-C6 fungal-type DNA-binding domain"/>
    <property type="match status" value="1"/>
</dbReference>
<dbReference type="PROSITE" id="PS00463">
    <property type="entry name" value="ZN2_CY6_FUNGAL_1"/>
    <property type="match status" value="1"/>
</dbReference>
<dbReference type="PANTHER" id="PTHR31668">
    <property type="entry name" value="GLUCOSE TRANSPORT TRANSCRIPTION REGULATOR RGT1-RELATED-RELATED"/>
    <property type="match status" value="1"/>
</dbReference>
<evidence type="ECO:0000313" key="5">
    <source>
        <dbReference type="Proteomes" id="UP000799423"/>
    </source>
</evidence>
<dbReference type="Proteomes" id="UP000799423">
    <property type="component" value="Unassembled WGS sequence"/>
</dbReference>
<name>A0A6A7AZ35_9PLEO</name>
<feature type="domain" description="Zn(2)-C6 fungal-type" evidence="3">
    <location>
        <begin position="40"/>
        <end position="76"/>
    </location>
</feature>
<dbReference type="SUPFAM" id="SSF57701">
    <property type="entry name" value="Zn2/Cys6 DNA-binding domain"/>
    <property type="match status" value="1"/>
</dbReference>
<dbReference type="InterPro" id="IPR001138">
    <property type="entry name" value="Zn2Cys6_DnaBD"/>
</dbReference>
<evidence type="ECO:0000256" key="2">
    <source>
        <dbReference type="SAM" id="MobiDB-lite"/>
    </source>
</evidence>
<dbReference type="GO" id="GO:0008270">
    <property type="term" value="F:zinc ion binding"/>
    <property type="evidence" value="ECO:0007669"/>
    <property type="project" value="InterPro"/>
</dbReference>
<dbReference type="InterPro" id="IPR036864">
    <property type="entry name" value="Zn2-C6_fun-type_DNA-bd_sf"/>
</dbReference>
<reference evidence="4" key="1">
    <citation type="submission" date="2020-01" db="EMBL/GenBank/DDBJ databases">
        <authorList>
            <consortium name="DOE Joint Genome Institute"/>
            <person name="Haridas S."/>
            <person name="Albert R."/>
            <person name="Binder M."/>
            <person name="Bloem J."/>
            <person name="Labutti K."/>
            <person name="Salamov A."/>
            <person name="Andreopoulos B."/>
            <person name="Baker S.E."/>
            <person name="Barry K."/>
            <person name="Bills G."/>
            <person name="Bluhm B.H."/>
            <person name="Cannon C."/>
            <person name="Castanera R."/>
            <person name="Culley D.E."/>
            <person name="Daum C."/>
            <person name="Ezra D."/>
            <person name="Gonzalez J.B."/>
            <person name="Henrissat B."/>
            <person name="Kuo A."/>
            <person name="Liang C."/>
            <person name="Lipzen A."/>
            <person name="Lutzoni F."/>
            <person name="Magnuson J."/>
            <person name="Mondo S."/>
            <person name="Nolan M."/>
            <person name="Ohm R."/>
            <person name="Pangilinan J."/>
            <person name="Park H.-J."/>
            <person name="Ramirez L."/>
            <person name="Alfaro M."/>
            <person name="Sun H."/>
            <person name="Tritt A."/>
            <person name="Yoshinaga Y."/>
            <person name="Zwiers L.-H."/>
            <person name="Turgeon B.G."/>
            <person name="Goodwin S.B."/>
            <person name="Spatafora J.W."/>
            <person name="Crous P.W."/>
            <person name="Grigoriev I.V."/>
        </authorList>
    </citation>
    <scope>NUCLEOTIDE SEQUENCE</scope>
    <source>
        <strain evidence="4">IPT5</strain>
    </source>
</reference>
<feature type="compositionally biased region" description="Polar residues" evidence="2">
    <location>
        <begin position="81"/>
        <end position="110"/>
    </location>
</feature>
<organism evidence="4 5">
    <name type="scientific">Plenodomus tracheiphilus IPT5</name>
    <dbReference type="NCBI Taxonomy" id="1408161"/>
    <lineage>
        <taxon>Eukaryota</taxon>
        <taxon>Fungi</taxon>
        <taxon>Dikarya</taxon>
        <taxon>Ascomycota</taxon>
        <taxon>Pezizomycotina</taxon>
        <taxon>Dothideomycetes</taxon>
        <taxon>Pleosporomycetidae</taxon>
        <taxon>Pleosporales</taxon>
        <taxon>Pleosporineae</taxon>
        <taxon>Leptosphaeriaceae</taxon>
        <taxon>Plenodomus</taxon>
    </lineage>
</organism>
<dbReference type="InterPro" id="IPR050797">
    <property type="entry name" value="Carb_Metab_Trans_Reg"/>
</dbReference>
<evidence type="ECO:0000313" key="4">
    <source>
        <dbReference type="EMBL" id="KAF2848084.1"/>
    </source>
</evidence>
<dbReference type="OrthoDB" id="5958943at2759"/>
<accession>A0A6A7AZ35</accession>
<feature type="region of interest" description="Disordered" evidence="2">
    <location>
        <begin position="327"/>
        <end position="351"/>
    </location>
</feature>
<dbReference type="AlphaFoldDB" id="A0A6A7AZ35"/>
<feature type="compositionally biased region" description="Polar residues" evidence="2">
    <location>
        <begin position="341"/>
        <end position="351"/>
    </location>
</feature>
<dbReference type="Pfam" id="PF00172">
    <property type="entry name" value="Zn_clus"/>
    <property type="match status" value="1"/>
</dbReference>
<keyword evidence="1" id="KW-0539">Nucleus</keyword>
<feature type="compositionally biased region" description="Polar residues" evidence="2">
    <location>
        <begin position="130"/>
        <end position="150"/>
    </location>
</feature>